<dbReference type="PANTHER" id="PTHR30445">
    <property type="entry name" value="K(+)_H(+) ANTIPORTER SUBUNIT KHTT"/>
    <property type="match status" value="1"/>
</dbReference>
<dbReference type="Pfam" id="PF02080">
    <property type="entry name" value="TrkA_C"/>
    <property type="match status" value="2"/>
</dbReference>
<dbReference type="PROSITE" id="PS51202">
    <property type="entry name" value="RCK_C"/>
    <property type="match status" value="2"/>
</dbReference>
<feature type="transmembrane region" description="Helical" evidence="8">
    <location>
        <begin position="474"/>
        <end position="494"/>
    </location>
</feature>
<dbReference type="InterPro" id="IPR036721">
    <property type="entry name" value="RCK_C_sf"/>
</dbReference>
<dbReference type="GO" id="GO:0008324">
    <property type="term" value="F:monoatomic cation transmembrane transporter activity"/>
    <property type="evidence" value="ECO:0007669"/>
    <property type="project" value="InterPro"/>
</dbReference>
<reference evidence="11 13" key="2">
    <citation type="submission" date="2018-11" db="EMBL/GenBank/DDBJ databases">
        <authorList>
            <consortium name="Pathogen Informatics"/>
        </authorList>
    </citation>
    <scope>NUCLEOTIDE SEQUENCE [LARGE SCALE GENOMIC DNA]</scope>
    <source>
        <strain evidence="11 13">NCTC11458</strain>
    </source>
</reference>
<dbReference type="Gene3D" id="3.30.70.1450">
    <property type="entry name" value="Regulator of K+ conductance, C-terminal domain"/>
    <property type="match status" value="2"/>
</dbReference>
<evidence type="ECO:0000256" key="6">
    <source>
        <dbReference type="ARBA" id="ARBA00022989"/>
    </source>
</evidence>
<evidence type="ECO:0000313" key="12">
    <source>
        <dbReference type="Proteomes" id="UP000249891"/>
    </source>
</evidence>
<keyword evidence="4" id="KW-1003">Cell membrane</keyword>
<dbReference type="Proteomes" id="UP000249891">
    <property type="component" value="Unassembled WGS sequence"/>
</dbReference>
<evidence type="ECO:0000313" key="11">
    <source>
        <dbReference type="EMBL" id="VDG82626.1"/>
    </source>
</evidence>
<comment type="subcellular location">
    <subcellularLocation>
        <location evidence="1">Cell membrane</location>
        <topology evidence="1">Multi-pass membrane protein</topology>
    </subcellularLocation>
</comment>
<evidence type="ECO:0000256" key="8">
    <source>
        <dbReference type="SAM" id="Phobius"/>
    </source>
</evidence>
<dbReference type="InterPro" id="IPR006512">
    <property type="entry name" value="YidE_YbjL"/>
</dbReference>
<evidence type="ECO:0000256" key="4">
    <source>
        <dbReference type="ARBA" id="ARBA00022475"/>
    </source>
</evidence>
<feature type="domain" description="RCK C-terminal" evidence="9">
    <location>
        <begin position="199"/>
        <end position="283"/>
    </location>
</feature>
<feature type="transmembrane region" description="Helical" evidence="8">
    <location>
        <begin position="99"/>
        <end position="120"/>
    </location>
</feature>
<dbReference type="RefSeq" id="WP_009417499.1">
    <property type="nucleotide sequence ID" value="NZ_UARG01000017.1"/>
</dbReference>
<protein>
    <submittedName>
        <fullName evidence="10">Putative transporter</fullName>
    </submittedName>
</protein>
<keyword evidence="7 8" id="KW-0472">Membrane</keyword>
<dbReference type="GO" id="GO:0005886">
    <property type="term" value="C:plasma membrane"/>
    <property type="evidence" value="ECO:0007669"/>
    <property type="project" value="UniProtKB-SubCell"/>
</dbReference>
<accession>A0A2X2RL11</accession>
<evidence type="ECO:0000313" key="10">
    <source>
        <dbReference type="EMBL" id="SQA77373.1"/>
    </source>
</evidence>
<keyword evidence="3" id="KW-0813">Transport</keyword>
<evidence type="ECO:0000256" key="5">
    <source>
        <dbReference type="ARBA" id="ARBA00022692"/>
    </source>
</evidence>
<dbReference type="Pfam" id="PF06826">
    <property type="entry name" value="Asp-Al_Ex"/>
    <property type="match status" value="2"/>
</dbReference>
<reference evidence="10 12" key="1">
    <citation type="submission" date="2018-06" db="EMBL/GenBank/DDBJ databases">
        <authorList>
            <consortium name="Pathogen Informatics"/>
            <person name="Doyle S."/>
        </authorList>
    </citation>
    <scope>NUCLEOTIDE SEQUENCE [LARGE SCALE GENOMIC DNA]</scope>
    <source>
        <strain evidence="10 12">NCTC11546</strain>
    </source>
</reference>
<evidence type="ECO:0000256" key="7">
    <source>
        <dbReference type="ARBA" id="ARBA00023136"/>
    </source>
</evidence>
<feature type="transmembrane region" description="Helical" evidence="8">
    <location>
        <begin position="169"/>
        <end position="189"/>
    </location>
</feature>
<evidence type="ECO:0000256" key="2">
    <source>
        <dbReference type="ARBA" id="ARBA00009854"/>
    </source>
</evidence>
<dbReference type="NCBIfam" id="NF003007">
    <property type="entry name" value="PRK03818.1"/>
    <property type="match status" value="1"/>
</dbReference>
<dbReference type="NCBIfam" id="TIGR01625">
    <property type="entry name" value="YidE_YbjL_dupl"/>
    <property type="match status" value="2"/>
</dbReference>
<evidence type="ECO:0000256" key="3">
    <source>
        <dbReference type="ARBA" id="ARBA00022448"/>
    </source>
</evidence>
<feature type="transmembrane region" description="Helical" evidence="8">
    <location>
        <begin position="39"/>
        <end position="59"/>
    </location>
</feature>
<sequence length="559" mass="60817">MEWLWNLMTNHESVAYTVIVYSVVIAVGVALGKIKIFGISFGIAWVLFAGIAMAELGFTVNPHIQHFVKEFGLILFVYTIGLQVGPGFFASFQKEGIKFNLLAVLSIVSCVLTVIAIHYITQTDMGTLVGIMSGAVTNTPGLGAAQATLEDVFKGDPATMPNLSTAYAVAYPFGVLGIILVMLGLKAFLKVNLDVEKRLNSVRHSKDQVVINRFAIKVSNPALFGKKLSVIKQTLDFDFTISRMCRKGEIILASADTLIEEGDIVLIVANQKENEKFLTLIGDSVSILDYFPDVKDMRYTSRRINVTQRAIFTKTLAELDVRKRFGVTITRVYRAGIEFVPAADTKLQFGDTITVIGDESHIQLVSKEFGNSKRRMQTPHIAELFMGITLGVLLGSIPFAIPGIPVPVKLGLAGGPLIVAILISRYGGKFSVTHYVSQSANLMVREIGIVLFLASVGLDAGATFIETILHGQGLYWMCLGALITLIPLIITSLVARFRGKLDYLGICGLLSGASTDPPALAFANDMSNSEIPALTYASVYPLTTFLRIMVAQLLIVFFV</sequence>
<dbReference type="GO" id="GO:0006813">
    <property type="term" value="P:potassium ion transport"/>
    <property type="evidence" value="ECO:0007669"/>
    <property type="project" value="InterPro"/>
</dbReference>
<feature type="transmembrane region" description="Helical" evidence="8">
    <location>
        <begin position="381"/>
        <end position="401"/>
    </location>
</feature>
<dbReference type="InterPro" id="IPR050144">
    <property type="entry name" value="AAE_transporter"/>
</dbReference>
<feature type="transmembrane region" description="Helical" evidence="8">
    <location>
        <begin position="71"/>
        <end position="92"/>
    </location>
</feature>
<comment type="similarity">
    <text evidence="2">Belongs to the AAE transporter (TC 2.A.81) family.</text>
</comment>
<dbReference type="InterPro" id="IPR006037">
    <property type="entry name" value="RCK_C"/>
</dbReference>
<feature type="transmembrane region" description="Helical" evidence="8">
    <location>
        <begin position="13"/>
        <end position="32"/>
    </location>
</feature>
<feature type="transmembrane region" description="Helical" evidence="8">
    <location>
        <begin position="447"/>
        <end position="468"/>
    </location>
</feature>
<organism evidence="10 12">
    <name type="scientific">Capnocytophaga ochracea</name>
    <dbReference type="NCBI Taxonomy" id="1018"/>
    <lineage>
        <taxon>Bacteria</taxon>
        <taxon>Pseudomonadati</taxon>
        <taxon>Bacteroidota</taxon>
        <taxon>Flavobacteriia</taxon>
        <taxon>Flavobacteriales</taxon>
        <taxon>Flavobacteriaceae</taxon>
        <taxon>Capnocytophaga</taxon>
    </lineage>
</organism>
<gene>
    <name evidence="11" type="ORF">NCTC11458_01930</name>
    <name evidence="10" type="ORF">NCTC11546_00579</name>
</gene>
<keyword evidence="6 8" id="KW-1133">Transmembrane helix</keyword>
<feature type="domain" description="RCK C-terminal" evidence="9">
    <location>
        <begin position="285"/>
        <end position="371"/>
    </location>
</feature>
<proteinExistence type="inferred from homology"/>
<name>A0A2X2RL11_CAPOC</name>
<evidence type="ECO:0000313" key="13">
    <source>
        <dbReference type="Proteomes" id="UP000276733"/>
    </source>
</evidence>
<dbReference type="SUPFAM" id="SSF116726">
    <property type="entry name" value="TrkA C-terminal domain-like"/>
    <property type="match status" value="2"/>
</dbReference>
<dbReference type="EMBL" id="UARG01000017">
    <property type="protein sequence ID" value="SQA77373.1"/>
    <property type="molecule type" value="Genomic_DNA"/>
</dbReference>
<dbReference type="EMBL" id="UYIQ01000001">
    <property type="protein sequence ID" value="VDG82626.1"/>
    <property type="molecule type" value="Genomic_DNA"/>
</dbReference>
<evidence type="ECO:0000259" key="9">
    <source>
        <dbReference type="PROSITE" id="PS51202"/>
    </source>
</evidence>
<dbReference type="Proteomes" id="UP000276733">
    <property type="component" value="Unassembled WGS sequence"/>
</dbReference>
<feature type="transmembrane region" description="Helical" evidence="8">
    <location>
        <begin position="539"/>
        <end position="558"/>
    </location>
</feature>
<dbReference type="PANTHER" id="PTHR30445:SF3">
    <property type="entry name" value="TRANSPORT PROTEIN YIDE-RELATED"/>
    <property type="match status" value="1"/>
</dbReference>
<dbReference type="AlphaFoldDB" id="A0A2X2RL11"/>
<feature type="transmembrane region" description="Helical" evidence="8">
    <location>
        <begin position="407"/>
        <end position="426"/>
    </location>
</feature>
<evidence type="ECO:0000256" key="1">
    <source>
        <dbReference type="ARBA" id="ARBA00004651"/>
    </source>
</evidence>
<keyword evidence="5 8" id="KW-0812">Transmembrane</keyword>